<dbReference type="PANTHER" id="PTHR45647">
    <property type="entry name" value="OS02G0152300 PROTEIN"/>
    <property type="match status" value="1"/>
</dbReference>
<name>A0AAQ3L0V0_9LILI</name>
<dbReference type="SMART" id="SM00220">
    <property type="entry name" value="S_TKc"/>
    <property type="match status" value="1"/>
</dbReference>
<feature type="coiled-coil region" evidence="4">
    <location>
        <begin position="269"/>
        <end position="303"/>
    </location>
</feature>
<feature type="domain" description="Protein kinase" evidence="5">
    <location>
        <begin position="334"/>
        <end position="598"/>
    </location>
</feature>
<gene>
    <name evidence="6" type="ORF">Cni_G27023</name>
</gene>
<dbReference type="InterPro" id="IPR051348">
    <property type="entry name" value="U-box_ubiquitin_ligases"/>
</dbReference>
<dbReference type="Gene3D" id="1.10.510.10">
    <property type="entry name" value="Transferase(Phosphotransferase) domain 1"/>
    <property type="match status" value="1"/>
</dbReference>
<evidence type="ECO:0000259" key="5">
    <source>
        <dbReference type="PROSITE" id="PS50011"/>
    </source>
</evidence>
<keyword evidence="4" id="KW-0175">Coiled coil</keyword>
<dbReference type="InterPro" id="IPR011009">
    <property type="entry name" value="Kinase-like_dom_sf"/>
</dbReference>
<evidence type="ECO:0000256" key="3">
    <source>
        <dbReference type="ARBA" id="ARBA00022786"/>
    </source>
</evidence>
<dbReference type="PROSITE" id="PS50011">
    <property type="entry name" value="PROTEIN_KINASE_DOM"/>
    <property type="match status" value="1"/>
</dbReference>
<dbReference type="GO" id="GO:0005524">
    <property type="term" value="F:ATP binding"/>
    <property type="evidence" value="ECO:0007669"/>
    <property type="project" value="InterPro"/>
</dbReference>
<evidence type="ECO:0000256" key="2">
    <source>
        <dbReference type="ARBA" id="ARBA00012483"/>
    </source>
</evidence>
<evidence type="ECO:0000313" key="7">
    <source>
        <dbReference type="Proteomes" id="UP001327560"/>
    </source>
</evidence>
<dbReference type="PROSITE" id="PS00108">
    <property type="entry name" value="PROTEIN_KINASE_ST"/>
    <property type="match status" value="1"/>
</dbReference>
<dbReference type="Gene3D" id="3.30.200.20">
    <property type="entry name" value="Phosphorylase Kinase, domain 1"/>
    <property type="match status" value="1"/>
</dbReference>
<dbReference type="AlphaFoldDB" id="A0AAQ3L0V0"/>
<evidence type="ECO:0000256" key="1">
    <source>
        <dbReference type="ARBA" id="ARBA00000900"/>
    </source>
</evidence>
<evidence type="ECO:0000313" key="6">
    <source>
        <dbReference type="EMBL" id="WOL18230.1"/>
    </source>
</evidence>
<sequence length="611" mass="69245">MCASWLAMESGNEQLIVEEATAANDINNGENTIHVAVGKKFKEERENLLWVMKYFPEATIVIIHVHWHSKWVLTDLGVKFQYEFANEQSQAQHREVERTKMKKLMQDYKSFCSERKVKAHHTERKVVLEGIQYLVEKYQIKRLVLGSRSMAKQVSLLRHCQVWHVRKGKLVSTSISCSKAICDAQATQEGSSVTQILAPNLSSNRVEFNETQASSALLNELEEVDETELDNRVVADHDKGNTLEQEVPGQLVSQQNTGRDGTSSVSQEVVKLKILLTEAREKLRQTEQEKVALERVMSKLNLNQGSNRQDNHEPETPHIRQFTEDQLKKATNNFNLRSIIGEGGYGPVYKANLLGNTVAIKMLSPESNQSSREYEQELKVLSMVEHPNIVKLVGVCSELYALVYEYLPHHSLNQRLARGLQWQDRIRIIGEQRSALIYLHTSTKRGQAIVHADLKFSNILLDENDVSRLSDFGTARLIHQSSSRTTLFYRNTNPMGTTGYIDPAFLMSGKLTPQSDIYSFGIVILRLLTGLPKLNIAERIKGVMRKGALRCILDVTAGEWPVAKTKQLLQLALRCCSIDPTKRPSLESKEWKTLHILQEMTGNSVGNFILT</sequence>
<dbReference type="SUPFAM" id="SSF56112">
    <property type="entry name" value="Protein kinase-like (PK-like)"/>
    <property type="match status" value="1"/>
</dbReference>
<dbReference type="InterPro" id="IPR000719">
    <property type="entry name" value="Prot_kinase_dom"/>
</dbReference>
<dbReference type="Proteomes" id="UP001327560">
    <property type="component" value="Chromosome 8"/>
</dbReference>
<dbReference type="PANTHER" id="PTHR45647:SF18">
    <property type="entry name" value="U-BOX DOMAIN-CONTAINING PROTEIN 33"/>
    <property type="match status" value="1"/>
</dbReference>
<dbReference type="EMBL" id="CP136897">
    <property type="protein sequence ID" value="WOL18230.1"/>
    <property type="molecule type" value="Genomic_DNA"/>
</dbReference>
<keyword evidence="7" id="KW-1185">Reference proteome</keyword>
<dbReference type="GO" id="GO:0004672">
    <property type="term" value="F:protein kinase activity"/>
    <property type="evidence" value="ECO:0007669"/>
    <property type="project" value="InterPro"/>
</dbReference>
<dbReference type="EC" id="2.3.2.27" evidence="2"/>
<accession>A0AAQ3L0V0</accession>
<reference evidence="6 7" key="1">
    <citation type="submission" date="2023-10" db="EMBL/GenBank/DDBJ databases">
        <title>Chromosome-scale genome assembly provides insights into flower coloration mechanisms of Canna indica.</title>
        <authorList>
            <person name="Li C."/>
        </authorList>
    </citation>
    <scope>NUCLEOTIDE SEQUENCE [LARGE SCALE GENOMIC DNA]</scope>
    <source>
        <tissue evidence="6">Flower</tissue>
    </source>
</reference>
<dbReference type="GO" id="GO:0061630">
    <property type="term" value="F:ubiquitin protein ligase activity"/>
    <property type="evidence" value="ECO:0007669"/>
    <property type="project" value="UniProtKB-EC"/>
</dbReference>
<dbReference type="InterPro" id="IPR008271">
    <property type="entry name" value="Ser/Thr_kinase_AS"/>
</dbReference>
<protein>
    <recommendedName>
        <fullName evidence="2">RING-type E3 ubiquitin transferase</fullName>
        <ecNumber evidence="2">2.3.2.27</ecNumber>
    </recommendedName>
</protein>
<dbReference type="Pfam" id="PF00069">
    <property type="entry name" value="Pkinase"/>
    <property type="match status" value="1"/>
</dbReference>
<organism evidence="6 7">
    <name type="scientific">Canna indica</name>
    <name type="common">Indian-shot</name>
    <dbReference type="NCBI Taxonomy" id="4628"/>
    <lineage>
        <taxon>Eukaryota</taxon>
        <taxon>Viridiplantae</taxon>
        <taxon>Streptophyta</taxon>
        <taxon>Embryophyta</taxon>
        <taxon>Tracheophyta</taxon>
        <taxon>Spermatophyta</taxon>
        <taxon>Magnoliopsida</taxon>
        <taxon>Liliopsida</taxon>
        <taxon>Zingiberales</taxon>
        <taxon>Cannaceae</taxon>
        <taxon>Canna</taxon>
    </lineage>
</organism>
<evidence type="ECO:0000256" key="4">
    <source>
        <dbReference type="SAM" id="Coils"/>
    </source>
</evidence>
<comment type="catalytic activity">
    <reaction evidence="1">
        <text>S-ubiquitinyl-[E2 ubiquitin-conjugating enzyme]-L-cysteine + [acceptor protein]-L-lysine = [E2 ubiquitin-conjugating enzyme]-L-cysteine + N(6)-ubiquitinyl-[acceptor protein]-L-lysine.</text>
        <dbReference type="EC" id="2.3.2.27"/>
    </reaction>
</comment>
<keyword evidence="3" id="KW-0833">Ubl conjugation pathway</keyword>
<proteinExistence type="predicted"/>